<dbReference type="Proteomes" id="UP000054007">
    <property type="component" value="Unassembled WGS sequence"/>
</dbReference>
<organism evidence="2 3">
    <name type="scientific">Cylindrobasidium torrendii FP15055 ss-10</name>
    <dbReference type="NCBI Taxonomy" id="1314674"/>
    <lineage>
        <taxon>Eukaryota</taxon>
        <taxon>Fungi</taxon>
        <taxon>Dikarya</taxon>
        <taxon>Basidiomycota</taxon>
        <taxon>Agaricomycotina</taxon>
        <taxon>Agaricomycetes</taxon>
        <taxon>Agaricomycetidae</taxon>
        <taxon>Agaricales</taxon>
        <taxon>Marasmiineae</taxon>
        <taxon>Physalacriaceae</taxon>
        <taxon>Cylindrobasidium</taxon>
    </lineage>
</organism>
<sequence>MNVDYCLSCERGLDGPYAYCSDVCRGKAAHQRLDNRLPQHSKLLLPTSIHILSSSTSISAEDEDEEPIYHSIREVGHQDEDEDDFALEDEEDDYPLDELSTGSLDRIEAWRANVEPEKAAPESGYRRPPALLQQRRCVPPTVCMSKPEPESHPTPRFSCPAPLKTHSTFISTIAQFARRLHCPLPTAPVMLSPSVSTDSFTPSSSVCSSPVECPSDPWWLDRKDPAPEEASSSSISQSIDIKHPSHREPLQIQFGGLRLRPTQPPPQPVVLMREDHPAFRGRQPR</sequence>
<reference evidence="2 3" key="1">
    <citation type="journal article" date="2015" name="Fungal Genet. Biol.">
        <title>Evolution of novel wood decay mechanisms in Agaricales revealed by the genome sequences of Fistulina hepatica and Cylindrobasidium torrendii.</title>
        <authorList>
            <person name="Floudas D."/>
            <person name="Held B.W."/>
            <person name="Riley R."/>
            <person name="Nagy L.G."/>
            <person name="Koehler G."/>
            <person name="Ransdell A.S."/>
            <person name="Younus H."/>
            <person name="Chow J."/>
            <person name="Chiniquy J."/>
            <person name="Lipzen A."/>
            <person name="Tritt A."/>
            <person name="Sun H."/>
            <person name="Haridas S."/>
            <person name="LaButti K."/>
            <person name="Ohm R.A."/>
            <person name="Kues U."/>
            <person name="Blanchette R.A."/>
            <person name="Grigoriev I.V."/>
            <person name="Minto R.E."/>
            <person name="Hibbett D.S."/>
        </authorList>
    </citation>
    <scope>NUCLEOTIDE SEQUENCE [LARGE SCALE GENOMIC DNA]</scope>
    <source>
        <strain evidence="2 3">FP15055 ss-10</strain>
    </source>
</reference>
<gene>
    <name evidence="2" type="ORF">CYLTODRAFT_487823</name>
</gene>
<keyword evidence="3" id="KW-1185">Reference proteome</keyword>
<accession>A0A0D7BMJ1</accession>
<feature type="compositionally biased region" description="Basic and acidic residues" evidence="1">
    <location>
        <begin position="240"/>
        <end position="249"/>
    </location>
</feature>
<evidence type="ECO:0000313" key="3">
    <source>
        <dbReference type="Proteomes" id="UP000054007"/>
    </source>
</evidence>
<protein>
    <submittedName>
        <fullName evidence="2">Uncharacterized protein</fullName>
    </submittedName>
</protein>
<proteinExistence type="predicted"/>
<feature type="region of interest" description="Disordered" evidence="1">
    <location>
        <begin position="218"/>
        <end position="285"/>
    </location>
</feature>
<dbReference type="OrthoDB" id="2210012at2759"/>
<name>A0A0D7BMJ1_9AGAR</name>
<evidence type="ECO:0000313" key="2">
    <source>
        <dbReference type="EMBL" id="KIY70811.1"/>
    </source>
</evidence>
<evidence type="ECO:0000256" key="1">
    <source>
        <dbReference type="SAM" id="MobiDB-lite"/>
    </source>
</evidence>
<dbReference type="EMBL" id="KN880463">
    <property type="protein sequence ID" value="KIY70811.1"/>
    <property type="molecule type" value="Genomic_DNA"/>
</dbReference>
<dbReference type="AlphaFoldDB" id="A0A0D7BMJ1"/>